<organism evidence="8 9">
    <name type="scientific">Saitozyma podzolica</name>
    <dbReference type="NCBI Taxonomy" id="1890683"/>
    <lineage>
        <taxon>Eukaryota</taxon>
        <taxon>Fungi</taxon>
        <taxon>Dikarya</taxon>
        <taxon>Basidiomycota</taxon>
        <taxon>Agaricomycotina</taxon>
        <taxon>Tremellomycetes</taxon>
        <taxon>Tremellales</taxon>
        <taxon>Trimorphomycetaceae</taxon>
        <taxon>Saitozyma</taxon>
    </lineage>
</organism>
<feature type="domain" description="Major facilitator superfamily (MFS) profile" evidence="7">
    <location>
        <begin position="184"/>
        <end position="493"/>
    </location>
</feature>
<reference evidence="8 9" key="1">
    <citation type="submission" date="2018-11" db="EMBL/GenBank/DDBJ databases">
        <title>Genome sequence of Saitozyma podzolica DSM 27192.</title>
        <authorList>
            <person name="Aliyu H."/>
            <person name="Gorte O."/>
            <person name="Ochsenreither K."/>
        </authorList>
    </citation>
    <scope>NUCLEOTIDE SEQUENCE [LARGE SCALE GENOMIC DNA]</scope>
    <source>
        <strain evidence="8 9">DSM 27192</strain>
    </source>
</reference>
<dbReference type="Proteomes" id="UP000279259">
    <property type="component" value="Unassembled WGS sequence"/>
</dbReference>
<dbReference type="EMBL" id="RSCD01000023">
    <property type="protein sequence ID" value="RSH83828.1"/>
    <property type="molecule type" value="Genomic_DNA"/>
</dbReference>
<feature type="compositionally biased region" description="Pro residues" evidence="5">
    <location>
        <begin position="380"/>
        <end position="389"/>
    </location>
</feature>
<evidence type="ECO:0000313" key="9">
    <source>
        <dbReference type="Proteomes" id="UP000279259"/>
    </source>
</evidence>
<evidence type="ECO:0000256" key="1">
    <source>
        <dbReference type="ARBA" id="ARBA00004141"/>
    </source>
</evidence>
<evidence type="ECO:0000313" key="8">
    <source>
        <dbReference type="EMBL" id="RSH83828.1"/>
    </source>
</evidence>
<evidence type="ECO:0000256" key="5">
    <source>
        <dbReference type="SAM" id="MobiDB-lite"/>
    </source>
</evidence>
<dbReference type="SUPFAM" id="SSF103473">
    <property type="entry name" value="MFS general substrate transporter"/>
    <property type="match status" value="1"/>
</dbReference>
<feature type="region of interest" description="Disordered" evidence="5">
    <location>
        <begin position="1"/>
        <end position="163"/>
    </location>
</feature>
<feature type="region of interest" description="Disordered" evidence="5">
    <location>
        <begin position="360"/>
        <end position="408"/>
    </location>
</feature>
<dbReference type="OrthoDB" id="440755at2759"/>
<sequence>MSTSTLGPPAPSRAPDSTSTLEQGSAIDLMSLRQPPLAGVVVSSSEPARPPPAARPAFPDRQQQQQVSSAARQVEATITSDPKPSTSLPLPPHTGHSNHSNGSSHSNRSTHSNHSNHSDPFQPCLAPKPDPSAPSPAHSSLAEIASNVPDSPPRHQSFALNPCLQPDPPVDPLEHKTWAWRIAFVIVSCSTQYLAQGQFGAVIIPLPEIGEWLGTKDAGELSWMAASYGLTIGMFLVASGRLGDLYGPKLLWTTGYVLMIIANLASGFCVSRVPFDVCRGLAGMGAALSLPNAVAILGRTYPPGRTRSLMFAILGALAPAGFWAGGLIAAAFAVSGHVPWIWWFNGCMYSTVADPPQLNPSRSVPLPRPPRAPRRHPDPLPRPLLPPPATQIRYPRHPPSRPLPRPPEFLMEPIRPHRLVRVIRLRHPHPLGVLVRRVLPLGEKDGSKGAHTDRGIGTDEFVGVSELVLGVDELRGVSVLHLRVVSASNPTAR</sequence>
<proteinExistence type="predicted"/>
<evidence type="ECO:0000259" key="7">
    <source>
        <dbReference type="PROSITE" id="PS50850"/>
    </source>
</evidence>
<dbReference type="InterPro" id="IPR036259">
    <property type="entry name" value="MFS_trans_sf"/>
</dbReference>
<feature type="compositionally biased region" description="Polar residues" evidence="5">
    <location>
        <begin position="76"/>
        <end position="88"/>
    </location>
</feature>
<evidence type="ECO:0000256" key="4">
    <source>
        <dbReference type="ARBA" id="ARBA00023136"/>
    </source>
</evidence>
<dbReference type="PROSITE" id="PS50850">
    <property type="entry name" value="MFS"/>
    <property type="match status" value="1"/>
</dbReference>
<dbReference type="InterPro" id="IPR020846">
    <property type="entry name" value="MFS_dom"/>
</dbReference>
<keyword evidence="2 6" id="KW-0812">Transmembrane</keyword>
<keyword evidence="3 6" id="KW-1133">Transmembrane helix</keyword>
<feature type="transmembrane region" description="Helical" evidence="6">
    <location>
        <begin position="250"/>
        <end position="275"/>
    </location>
</feature>
<comment type="caution">
    <text evidence="8">The sequence shown here is derived from an EMBL/GenBank/DDBJ whole genome shotgun (WGS) entry which is preliminary data.</text>
</comment>
<dbReference type="GO" id="GO:0022857">
    <property type="term" value="F:transmembrane transporter activity"/>
    <property type="evidence" value="ECO:0007669"/>
    <property type="project" value="InterPro"/>
</dbReference>
<keyword evidence="9" id="KW-1185">Reference proteome</keyword>
<dbReference type="PANTHER" id="PTHR42718:SF1">
    <property type="entry name" value="LOW AFFINITY AMMONIUM TRANSPORTER"/>
    <property type="match status" value="1"/>
</dbReference>
<feature type="compositionally biased region" description="Low complexity" evidence="5">
    <location>
        <begin position="55"/>
        <end position="74"/>
    </location>
</feature>
<dbReference type="AlphaFoldDB" id="A0A427XY69"/>
<dbReference type="Gene3D" id="1.20.1250.20">
    <property type="entry name" value="MFS general substrate transporter like domains"/>
    <property type="match status" value="1"/>
</dbReference>
<evidence type="ECO:0000256" key="6">
    <source>
        <dbReference type="SAM" id="Phobius"/>
    </source>
</evidence>
<name>A0A427XY69_9TREE</name>
<evidence type="ECO:0000256" key="3">
    <source>
        <dbReference type="ARBA" id="ARBA00022989"/>
    </source>
</evidence>
<feature type="compositionally biased region" description="Low complexity" evidence="5">
    <location>
        <begin position="93"/>
        <end position="115"/>
    </location>
</feature>
<evidence type="ECO:0000256" key="2">
    <source>
        <dbReference type="ARBA" id="ARBA00022692"/>
    </source>
</evidence>
<feature type="transmembrane region" description="Helical" evidence="6">
    <location>
        <begin position="310"/>
        <end position="343"/>
    </location>
</feature>
<dbReference type="STRING" id="1890683.A0A427XY69"/>
<comment type="subcellular location">
    <subcellularLocation>
        <location evidence="1">Membrane</location>
        <topology evidence="1">Multi-pass membrane protein</topology>
    </subcellularLocation>
</comment>
<dbReference type="PANTHER" id="PTHR42718">
    <property type="entry name" value="MAJOR FACILITATOR SUPERFAMILY MULTIDRUG TRANSPORTER MFSC"/>
    <property type="match status" value="1"/>
</dbReference>
<dbReference type="GO" id="GO:0016020">
    <property type="term" value="C:membrane"/>
    <property type="evidence" value="ECO:0007669"/>
    <property type="project" value="UniProtKB-SubCell"/>
</dbReference>
<protein>
    <recommendedName>
        <fullName evidence="7">Major facilitator superfamily (MFS) profile domain-containing protein</fullName>
    </recommendedName>
</protein>
<accession>A0A427XY69</accession>
<keyword evidence="4 6" id="KW-0472">Membrane</keyword>
<dbReference type="Pfam" id="PF07690">
    <property type="entry name" value="MFS_1"/>
    <property type="match status" value="1"/>
</dbReference>
<gene>
    <name evidence="8" type="ORF">EHS25_005443</name>
</gene>
<feature type="transmembrane region" description="Helical" evidence="6">
    <location>
        <begin position="281"/>
        <end position="298"/>
    </location>
</feature>
<dbReference type="InterPro" id="IPR011701">
    <property type="entry name" value="MFS"/>
</dbReference>